<name>A0A7W7JXS3_9SPHN</name>
<reference evidence="1 2" key="1">
    <citation type="submission" date="2020-08" db="EMBL/GenBank/DDBJ databases">
        <title>Functional genomics of gut bacteria from endangered species of beetles.</title>
        <authorList>
            <person name="Carlos-Shanley C."/>
        </authorList>
    </citation>
    <scope>NUCLEOTIDE SEQUENCE [LARGE SCALE GENOMIC DNA]</scope>
    <source>
        <strain evidence="1 2">S00224</strain>
    </source>
</reference>
<evidence type="ECO:0000313" key="1">
    <source>
        <dbReference type="EMBL" id="MBB4837293.1"/>
    </source>
</evidence>
<accession>A0A7W7JXS3</accession>
<organism evidence="1 2">
    <name type="scientific">Sphingomonas kyeonggiensis</name>
    <dbReference type="NCBI Taxonomy" id="1268553"/>
    <lineage>
        <taxon>Bacteria</taxon>
        <taxon>Pseudomonadati</taxon>
        <taxon>Pseudomonadota</taxon>
        <taxon>Alphaproteobacteria</taxon>
        <taxon>Sphingomonadales</taxon>
        <taxon>Sphingomonadaceae</taxon>
        <taxon>Sphingomonas</taxon>
    </lineage>
</organism>
<gene>
    <name evidence="1" type="ORF">HNP52_000344</name>
</gene>
<proteinExistence type="predicted"/>
<dbReference type="Proteomes" id="UP000575241">
    <property type="component" value="Unassembled WGS sequence"/>
</dbReference>
<evidence type="ECO:0000313" key="2">
    <source>
        <dbReference type="Proteomes" id="UP000575241"/>
    </source>
</evidence>
<protein>
    <submittedName>
        <fullName evidence="1">Uncharacterized protein</fullName>
    </submittedName>
</protein>
<dbReference type="EMBL" id="JACHLN010000001">
    <property type="protein sequence ID" value="MBB4837293.1"/>
    <property type="molecule type" value="Genomic_DNA"/>
</dbReference>
<sequence length="211" mass="23767">MRVTAGFGDLRLLADDIEGDVAGAATEAMRETTYKALLTLRRQVVSAGLGQRLANTWRDRVYPEQRRSMNPSGYIWSNAPDIIDAFGRGAQIVPLAGRRYLAIPSDNVPRRRGAKRMTPFEVENAFNQDLTFLRGKNGRVLAFVEAVRSRNRRGYRPGTKGRLAQGRQLDRILMFTLVPTIRMPKLLDIDDVAASWAANFEARFLFRLGAR</sequence>
<dbReference type="Pfam" id="PF20039">
    <property type="entry name" value="DUF6441"/>
    <property type="match status" value="1"/>
</dbReference>
<keyword evidence="2" id="KW-1185">Reference proteome</keyword>
<dbReference type="AlphaFoldDB" id="A0A7W7JXS3"/>
<dbReference type="InterPro" id="IPR045622">
    <property type="entry name" value="DUF6441"/>
</dbReference>
<dbReference type="RefSeq" id="WP_184161610.1">
    <property type="nucleotide sequence ID" value="NZ_JACHLN010000001.1"/>
</dbReference>
<comment type="caution">
    <text evidence="1">The sequence shown here is derived from an EMBL/GenBank/DDBJ whole genome shotgun (WGS) entry which is preliminary data.</text>
</comment>